<dbReference type="Gene3D" id="3.30.200.20">
    <property type="entry name" value="Phosphorylase Kinase, domain 1"/>
    <property type="match status" value="1"/>
</dbReference>
<accession>A0A0R3T0H2</accession>
<dbReference type="SUPFAM" id="SSF56112">
    <property type="entry name" value="Protein kinase-like (PK-like)"/>
    <property type="match status" value="1"/>
</dbReference>
<dbReference type="GO" id="GO:0035556">
    <property type="term" value="P:intracellular signal transduction"/>
    <property type="evidence" value="ECO:0007669"/>
    <property type="project" value="TreeGrafter"/>
</dbReference>
<evidence type="ECO:0000313" key="4">
    <source>
        <dbReference type="WBParaSite" id="HNAJ_0000031301-mRNA-1"/>
    </source>
</evidence>
<dbReference type="GO" id="GO:0000278">
    <property type="term" value="P:mitotic cell cycle"/>
    <property type="evidence" value="ECO:0007669"/>
    <property type="project" value="TreeGrafter"/>
</dbReference>
<dbReference type="InterPro" id="IPR000719">
    <property type="entry name" value="Prot_kinase_dom"/>
</dbReference>
<dbReference type="STRING" id="102285.A0A0R3T0H2"/>
<dbReference type="EMBL" id="UZAE01000073">
    <property type="protein sequence ID" value="VDN96173.1"/>
    <property type="molecule type" value="Genomic_DNA"/>
</dbReference>
<evidence type="ECO:0000313" key="3">
    <source>
        <dbReference type="Proteomes" id="UP000278807"/>
    </source>
</evidence>
<organism evidence="4">
    <name type="scientific">Rodentolepis nana</name>
    <name type="common">Dwarf tapeworm</name>
    <name type="synonym">Hymenolepis nana</name>
    <dbReference type="NCBI Taxonomy" id="102285"/>
    <lineage>
        <taxon>Eukaryota</taxon>
        <taxon>Metazoa</taxon>
        <taxon>Spiralia</taxon>
        <taxon>Lophotrochozoa</taxon>
        <taxon>Platyhelminthes</taxon>
        <taxon>Cestoda</taxon>
        <taxon>Eucestoda</taxon>
        <taxon>Cyclophyllidea</taxon>
        <taxon>Hymenolepididae</taxon>
        <taxon>Rodentolepis</taxon>
    </lineage>
</organism>
<evidence type="ECO:0000259" key="1">
    <source>
        <dbReference type="PROSITE" id="PS50011"/>
    </source>
</evidence>
<name>A0A0R3T0H2_RODNA</name>
<dbReference type="GO" id="GO:0072354">
    <property type="term" value="F:histone H3T3 kinase activity"/>
    <property type="evidence" value="ECO:0007669"/>
    <property type="project" value="TreeGrafter"/>
</dbReference>
<dbReference type="Gene3D" id="1.10.510.10">
    <property type="entry name" value="Transferase(Phosphotransferase) domain 1"/>
    <property type="match status" value="1"/>
</dbReference>
<dbReference type="AlphaFoldDB" id="A0A0R3T0H2"/>
<gene>
    <name evidence="2" type="ORF">HNAJ_LOCUS314</name>
</gene>
<sequence>MSACNTSVLLYDKKCLARRDPEEQSLKQIQLGLLMSHHGQIEPLPFETVFSPSRKEHIQKIGLGLHSEVFGFTNENVAVKLVPFGGDKSFHSRPQMTISEVCAEVEITKAISNLQIKDGSESSSPNLADIHRVTVLQGQIPQYLIDAKCNCKIPISLQFTEQNEFTAEQLWVALEFTYRGKALTDNWPSCGKARLSVLAQVALALAVGERRIQMEHRDLHLGNVLINRNIFSNVKECELLPPQTFVDGVAFHPLAGPSTCIVDFACSRLHNRNFTHFVDMTDKCKRIRIKDGPIGIMYGIMQDITK</sequence>
<feature type="domain" description="Protein kinase" evidence="1">
    <location>
        <begin position="55"/>
        <end position="306"/>
    </location>
</feature>
<dbReference type="Proteomes" id="UP000278807">
    <property type="component" value="Unassembled WGS sequence"/>
</dbReference>
<dbReference type="OrthoDB" id="21018at2759"/>
<evidence type="ECO:0000313" key="2">
    <source>
        <dbReference type="EMBL" id="VDN96173.1"/>
    </source>
</evidence>
<dbReference type="GO" id="GO:0005524">
    <property type="term" value="F:ATP binding"/>
    <property type="evidence" value="ECO:0007669"/>
    <property type="project" value="InterPro"/>
</dbReference>
<dbReference type="InterPro" id="IPR011009">
    <property type="entry name" value="Kinase-like_dom_sf"/>
</dbReference>
<protein>
    <submittedName>
        <fullName evidence="4">Protein kinase domain-containing protein</fullName>
    </submittedName>
</protein>
<dbReference type="Pfam" id="PF12330">
    <property type="entry name" value="Haspin_kinase"/>
    <property type="match status" value="1"/>
</dbReference>
<dbReference type="PANTHER" id="PTHR24419">
    <property type="entry name" value="INTERLEUKIN-1 RECEPTOR-ASSOCIATED KINASE"/>
    <property type="match status" value="1"/>
</dbReference>
<dbReference type="WBParaSite" id="HNAJ_0000031301-mRNA-1">
    <property type="protein sequence ID" value="HNAJ_0000031301-mRNA-1"/>
    <property type="gene ID" value="HNAJ_0000031301"/>
</dbReference>
<reference evidence="2 3" key="2">
    <citation type="submission" date="2018-11" db="EMBL/GenBank/DDBJ databases">
        <authorList>
            <consortium name="Pathogen Informatics"/>
        </authorList>
    </citation>
    <scope>NUCLEOTIDE SEQUENCE [LARGE SCALE GENOMIC DNA]</scope>
</reference>
<proteinExistence type="predicted"/>
<dbReference type="PROSITE" id="PS50011">
    <property type="entry name" value="PROTEIN_KINASE_DOM"/>
    <property type="match status" value="1"/>
</dbReference>
<reference evidence="4" key="1">
    <citation type="submission" date="2017-02" db="UniProtKB">
        <authorList>
            <consortium name="WormBaseParasite"/>
        </authorList>
    </citation>
    <scope>IDENTIFICATION</scope>
</reference>
<dbReference type="GO" id="GO:0005634">
    <property type="term" value="C:nucleus"/>
    <property type="evidence" value="ECO:0007669"/>
    <property type="project" value="TreeGrafter"/>
</dbReference>
<keyword evidence="3" id="KW-1185">Reference proteome</keyword>
<dbReference type="PANTHER" id="PTHR24419:SF18">
    <property type="entry name" value="SERINE_THREONINE-PROTEIN KINASE HASPIN"/>
    <property type="match status" value="1"/>
</dbReference>
<dbReference type="GO" id="GO:0005737">
    <property type="term" value="C:cytoplasm"/>
    <property type="evidence" value="ECO:0007669"/>
    <property type="project" value="TreeGrafter"/>
</dbReference>